<sequence>MVEYRIEWAEKYQLSGRNFLDWKVRMKSILTFKKLYALSTGTDSAETATERGKLDPEQRDSAFEIICINCDFKIEAPFSTEANNDPKTC</sequence>
<proteinExistence type="predicted"/>
<dbReference type="OrthoDB" id="97058at2759"/>
<dbReference type="EMBL" id="AVOT02006033">
    <property type="protein sequence ID" value="MBW0480604.1"/>
    <property type="molecule type" value="Genomic_DNA"/>
</dbReference>
<evidence type="ECO:0000313" key="2">
    <source>
        <dbReference type="Proteomes" id="UP000765509"/>
    </source>
</evidence>
<reference evidence="1" key="1">
    <citation type="submission" date="2021-03" db="EMBL/GenBank/DDBJ databases">
        <title>Draft genome sequence of rust myrtle Austropuccinia psidii MF-1, a brazilian biotype.</title>
        <authorList>
            <person name="Quecine M.C."/>
            <person name="Pachon D.M.R."/>
            <person name="Bonatelli M.L."/>
            <person name="Correr F.H."/>
            <person name="Franceschini L.M."/>
            <person name="Leite T.F."/>
            <person name="Margarido G.R.A."/>
            <person name="Almeida C.A."/>
            <person name="Ferrarezi J.A."/>
            <person name="Labate C.A."/>
        </authorList>
    </citation>
    <scope>NUCLEOTIDE SEQUENCE</scope>
    <source>
        <strain evidence="1">MF-1</strain>
    </source>
</reference>
<keyword evidence="2" id="KW-1185">Reference proteome</keyword>
<dbReference type="AlphaFoldDB" id="A0A9Q3CB25"/>
<comment type="caution">
    <text evidence="1">The sequence shown here is derived from an EMBL/GenBank/DDBJ whole genome shotgun (WGS) entry which is preliminary data.</text>
</comment>
<gene>
    <name evidence="1" type="ORF">O181_020319</name>
</gene>
<protein>
    <submittedName>
        <fullName evidence="1">Uncharacterized protein</fullName>
    </submittedName>
</protein>
<accession>A0A9Q3CB25</accession>
<organism evidence="1 2">
    <name type="scientific">Austropuccinia psidii MF-1</name>
    <dbReference type="NCBI Taxonomy" id="1389203"/>
    <lineage>
        <taxon>Eukaryota</taxon>
        <taxon>Fungi</taxon>
        <taxon>Dikarya</taxon>
        <taxon>Basidiomycota</taxon>
        <taxon>Pucciniomycotina</taxon>
        <taxon>Pucciniomycetes</taxon>
        <taxon>Pucciniales</taxon>
        <taxon>Sphaerophragmiaceae</taxon>
        <taxon>Austropuccinia</taxon>
    </lineage>
</organism>
<name>A0A9Q3CB25_9BASI</name>
<evidence type="ECO:0000313" key="1">
    <source>
        <dbReference type="EMBL" id="MBW0480604.1"/>
    </source>
</evidence>
<dbReference type="Proteomes" id="UP000765509">
    <property type="component" value="Unassembled WGS sequence"/>
</dbReference>